<reference evidence="2 3" key="1">
    <citation type="submission" date="2014-03" db="EMBL/GenBank/DDBJ databases">
        <title>Bradyrhizobium valentinum sp. nov., isolated from effective nodules of Lupinus mariae-josephae, a lupine endemic of basic-lime soils in Eastern Spain.</title>
        <authorList>
            <person name="Duran D."/>
            <person name="Rey L."/>
            <person name="Navarro A."/>
            <person name="Busquets A."/>
            <person name="Imperial J."/>
            <person name="Ruiz-Argueso T."/>
        </authorList>
    </citation>
    <scope>NUCLEOTIDE SEQUENCE [LARGE SCALE GENOMIC DNA]</scope>
    <source>
        <strain evidence="2 3">LmjM3</strain>
    </source>
</reference>
<name>A0A0R3L170_9BRAD</name>
<comment type="caution">
    <text evidence="2">The sequence shown here is derived from an EMBL/GenBank/DDBJ whole genome shotgun (WGS) entry which is preliminary data.</text>
</comment>
<organism evidence="2 3">
    <name type="scientific">Bradyrhizobium valentinum</name>
    <dbReference type="NCBI Taxonomy" id="1518501"/>
    <lineage>
        <taxon>Bacteria</taxon>
        <taxon>Pseudomonadati</taxon>
        <taxon>Pseudomonadota</taxon>
        <taxon>Alphaproteobacteria</taxon>
        <taxon>Hyphomicrobiales</taxon>
        <taxon>Nitrobacteraceae</taxon>
        <taxon>Bradyrhizobium</taxon>
    </lineage>
</organism>
<dbReference type="OrthoDB" id="8186113at2"/>
<dbReference type="STRING" id="1518501.CQ10_21140"/>
<sequence length="359" mass="36813">MARFAHEHQPDVDLDLPIDQVVDPSVAPASPSTMPSEETLPDNPTTTRPIGSSFSDLGTTFSGMARPPTDTSPQNALDQGGQGAGSTAHRTNDLTTVQNNLLAELNTGQFSGAALGHVQAILSDITSAISAANTSVSGGGMPGAEQALRASHLSILNTVNTDPVLANPAAQNGVTEPIAAPEGVRADRTAATAPDANSAETTNLAEACDAENTAQIDENLDAAIAEMEALIAANPELFVGLTVDDADEIVQQIQLELSHVNKGDVPVGAAQDSSGDITDIVTGDINLASMTAQGQPNLPGQQAINIAGASETQAAPQVATIAIGDVPVPIVTTEAPTIVVDHSHSDMPEFAHHLHHMWG</sequence>
<dbReference type="AlphaFoldDB" id="A0A0R3L170"/>
<feature type="compositionally biased region" description="Polar residues" evidence="1">
    <location>
        <begin position="30"/>
        <end position="62"/>
    </location>
</feature>
<gene>
    <name evidence="2" type="ORF">CP49_23950</name>
</gene>
<dbReference type="EMBL" id="LLXX01000180">
    <property type="protein sequence ID" value="KRQ97937.1"/>
    <property type="molecule type" value="Genomic_DNA"/>
</dbReference>
<accession>A0A0R3L170</accession>
<protein>
    <submittedName>
        <fullName evidence="2">Uncharacterized protein</fullName>
    </submittedName>
</protein>
<dbReference type="RefSeq" id="WP_057854313.1">
    <property type="nucleotide sequence ID" value="NZ_LLXX01000180.1"/>
</dbReference>
<evidence type="ECO:0000256" key="1">
    <source>
        <dbReference type="SAM" id="MobiDB-lite"/>
    </source>
</evidence>
<keyword evidence="3" id="KW-1185">Reference proteome</keyword>
<evidence type="ECO:0000313" key="3">
    <source>
        <dbReference type="Proteomes" id="UP000051913"/>
    </source>
</evidence>
<proteinExistence type="predicted"/>
<dbReference type="Proteomes" id="UP000051913">
    <property type="component" value="Unassembled WGS sequence"/>
</dbReference>
<feature type="region of interest" description="Disordered" evidence="1">
    <location>
        <begin position="22"/>
        <end position="90"/>
    </location>
</feature>
<evidence type="ECO:0000313" key="2">
    <source>
        <dbReference type="EMBL" id="KRQ97937.1"/>
    </source>
</evidence>